<dbReference type="Proteomes" id="UP001632038">
    <property type="component" value="Unassembled WGS sequence"/>
</dbReference>
<evidence type="ECO:0000313" key="5">
    <source>
        <dbReference type="EMBL" id="KAL3618951.1"/>
    </source>
</evidence>
<comment type="caution">
    <text evidence="5">The sequence shown here is derived from an EMBL/GenBank/DDBJ whole genome shotgun (WGS) entry which is preliminary data.</text>
</comment>
<feature type="coiled-coil region" evidence="3">
    <location>
        <begin position="266"/>
        <end position="405"/>
    </location>
</feature>
<gene>
    <name evidence="5" type="ORF">CASFOL_037179</name>
</gene>
<sequence>MIEGKLAERKIGSVKAAVSSYRDLILEGNNPTIKNFQTNYPQKHYNKTRELHQATRNTYQLKESRKMAESEIAEAKSELSAAKKTVKDLTQKIEETNSRGKSKMSGLEKLKMGPVNYSQCEQVVRELESIKSELSKLRIDMASVSEEKRKTEEETESSISKTESYLNSVELLNKEIEEINEEHVLVELARIEAIKEYEEVEAQRTENAQIYSAAIDEKRKKNQEIIRETEEVETKLAITVSDINILESELKQVKGMDKGSLENNEFDFVTKELENAKNELALVKEDSIQFMPSMDIVRNELMHVSDQRARLKKKEEQTEMKIQNLNTKLLRAIARLEAMSTAEDKAKSIFSNLRLTLEQLRSEIETSKNERSMINEETAAIRAEIPNAETETDSAEERLEAALQDLKAVKLSETIAMENLKSLTEKTMRNRASASQNGSTITITKFEYEYLMGQAAEARKVADKKVTAAWAWIEALKASEKENQIKTEVLLRESKEMRVEGREYKIRQTEELMNEEKTVEEDDFEKWRQKMEPEKSKPGVVFPSKGLNRSVKRMALIRRGKARSSASPRSSSFNVGRRRKAIPNLEENL</sequence>
<evidence type="ECO:0000256" key="3">
    <source>
        <dbReference type="SAM" id="Coils"/>
    </source>
</evidence>
<evidence type="ECO:0000256" key="2">
    <source>
        <dbReference type="ARBA" id="ARBA00023054"/>
    </source>
</evidence>
<protein>
    <recommendedName>
        <fullName evidence="7">Protein PLASTID MOVEMENT IMPAIRED 2</fullName>
    </recommendedName>
</protein>
<proteinExistence type="inferred from homology"/>
<evidence type="ECO:0008006" key="7">
    <source>
        <dbReference type="Google" id="ProtNLM"/>
    </source>
</evidence>
<dbReference type="PANTHER" id="PTHR32054:SF2">
    <property type="entry name" value="PROTEIN PLASTID MOVEMENT IMPAIRED 2"/>
    <property type="match status" value="1"/>
</dbReference>
<name>A0ABD3BN78_9LAMI</name>
<dbReference type="AlphaFoldDB" id="A0ABD3BN78"/>
<reference evidence="6" key="1">
    <citation type="journal article" date="2024" name="IScience">
        <title>Strigolactones Initiate the Formation of Haustorium-like Structures in Castilleja.</title>
        <authorList>
            <person name="Buerger M."/>
            <person name="Peterson D."/>
            <person name="Chory J."/>
        </authorList>
    </citation>
    <scope>NUCLEOTIDE SEQUENCE [LARGE SCALE GENOMIC DNA]</scope>
</reference>
<feature type="compositionally biased region" description="Low complexity" evidence="4">
    <location>
        <begin position="563"/>
        <end position="572"/>
    </location>
</feature>
<dbReference type="InterPro" id="IPR008545">
    <property type="entry name" value="Web"/>
</dbReference>
<comment type="similarity">
    <text evidence="1">Belongs to the WEB family.</text>
</comment>
<organism evidence="5 6">
    <name type="scientific">Castilleja foliolosa</name>
    <dbReference type="NCBI Taxonomy" id="1961234"/>
    <lineage>
        <taxon>Eukaryota</taxon>
        <taxon>Viridiplantae</taxon>
        <taxon>Streptophyta</taxon>
        <taxon>Embryophyta</taxon>
        <taxon>Tracheophyta</taxon>
        <taxon>Spermatophyta</taxon>
        <taxon>Magnoliopsida</taxon>
        <taxon>eudicotyledons</taxon>
        <taxon>Gunneridae</taxon>
        <taxon>Pentapetalae</taxon>
        <taxon>asterids</taxon>
        <taxon>lamiids</taxon>
        <taxon>Lamiales</taxon>
        <taxon>Orobanchaceae</taxon>
        <taxon>Pedicularideae</taxon>
        <taxon>Castillejinae</taxon>
        <taxon>Castilleja</taxon>
    </lineage>
</organism>
<dbReference type="EMBL" id="JAVIJP010000070">
    <property type="protein sequence ID" value="KAL3618951.1"/>
    <property type="molecule type" value="Genomic_DNA"/>
</dbReference>
<accession>A0ABD3BN78</accession>
<keyword evidence="2 3" id="KW-0175">Coiled coil</keyword>
<dbReference type="PANTHER" id="PTHR32054">
    <property type="entry name" value="HEAVY CHAIN, PUTATIVE, EXPRESSED-RELATED-RELATED"/>
    <property type="match status" value="1"/>
</dbReference>
<feature type="coiled-coil region" evidence="3">
    <location>
        <begin position="65"/>
        <end position="189"/>
    </location>
</feature>
<keyword evidence="6" id="KW-1185">Reference proteome</keyword>
<dbReference type="Pfam" id="PF05701">
    <property type="entry name" value="WEMBL"/>
    <property type="match status" value="1"/>
</dbReference>
<feature type="region of interest" description="Disordered" evidence="4">
    <location>
        <begin position="557"/>
        <end position="589"/>
    </location>
</feature>
<evidence type="ECO:0000256" key="1">
    <source>
        <dbReference type="ARBA" id="ARBA00005485"/>
    </source>
</evidence>
<evidence type="ECO:0000313" key="6">
    <source>
        <dbReference type="Proteomes" id="UP001632038"/>
    </source>
</evidence>
<evidence type="ECO:0000256" key="4">
    <source>
        <dbReference type="SAM" id="MobiDB-lite"/>
    </source>
</evidence>